<dbReference type="KEGG" id="vai:BU251_06690"/>
<gene>
    <name evidence="8" type="ORF">BU251_06690</name>
</gene>
<evidence type="ECO:0000256" key="3">
    <source>
        <dbReference type="ARBA" id="ARBA00011529"/>
    </source>
</evidence>
<evidence type="ECO:0000259" key="7">
    <source>
        <dbReference type="Pfam" id="PF12849"/>
    </source>
</evidence>
<dbReference type="NCBIfam" id="TIGR00975">
    <property type="entry name" value="3a0107s03"/>
    <property type="match status" value="1"/>
</dbReference>
<dbReference type="SUPFAM" id="SSF53850">
    <property type="entry name" value="Periplasmic binding protein-like II"/>
    <property type="match status" value="1"/>
</dbReference>
<keyword evidence="5 6" id="KW-0592">Phosphate transport</keyword>
<keyword evidence="4 6" id="KW-0813">Transport</keyword>
<evidence type="ECO:0000256" key="5">
    <source>
        <dbReference type="ARBA" id="ARBA00022592"/>
    </source>
</evidence>
<organism evidence="8 9">
    <name type="scientific">Velamenicoccus archaeovorus</name>
    <dbReference type="NCBI Taxonomy" id="1930593"/>
    <lineage>
        <taxon>Bacteria</taxon>
        <taxon>Pseudomonadati</taxon>
        <taxon>Candidatus Omnitrophota</taxon>
        <taxon>Candidatus Velamenicoccus</taxon>
    </lineage>
</organism>
<keyword evidence="9" id="KW-1185">Reference proteome</keyword>
<evidence type="ECO:0000313" key="9">
    <source>
        <dbReference type="Proteomes" id="UP000287243"/>
    </source>
</evidence>
<dbReference type="GO" id="GO:0043190">
    <property type="term" value="C:ATP-binding cassette (ABC) transporter complex"/>
    <property type="evidence" value="ECO:0007669"/>
    <property type="project" value="InterPro"/>
</dbReference>
<dbReference type="InterPro" id="IPR005673">
    <property type="entry name" value="ABC_phos-bd_PstS"/>
</dbReference>
<comment type="subunit">
    <text evidence="3">The complex is composed of two ATP-binding proteins (PstB), two transmembrane proteins (PstC and PstA) and a solute-binding protein (PstS).</text>
</comment>
<evidence type="ECO:0000256" key="1">
    <source>
        <dbReference type="ARBA" id="ARBA00002841"/>
    </source>
</evidence>
<dbReference type="PANTHER" id="PTHR42996">
    <property type="entry name" value="PHOSPHATE-BINDING PROTEIN PSTS"/>
    <property type="match status" value="1"/>
</dbReference>
<feature type="domain" description="PBP" evidence="7">
    <location>
        <begin position="30"/>
        <end position="313"/>
    </location>
</feature>
<dbReference type="OrthoDB" id="9783488at2"/>
<dbReference type="GO" id="GO:0035435">
    <property type="term" value="P:phosphate ion transmembrane transport"/>
    <property type="evidence" value="ECO:0007669"/>
    <property type="project" value="InterPro"/>
</dbReference>
<dbReference type="Proteomes" id="UP000287243">
    <property type="component" value="Chromosome"/>
</dbReference>
<comment type="function">
    <text evidence="1">Part of the ABC transporter complex PstSACB involved in phosphate import.</text>
</comment>
<comment type="similarity">
    <text evidence="2 6">Belongs to the PstS family.</text>
</comment>
<dbReference type="InterPro" id="IPR024370">
    <property type="entry name" value="PBP_domain"/>
</dbReference>
<dbReference type="Pfam" id="PF12849">
    <property type="entry name" value="PBP_like_2"/>
    <property type="match status" value="1"/>
</dbReference>
<dbReference type="InterPro" id="IPR050962">
    <property type="entry name" value="Phosphate-bind_PstS"/>
</dbReference>
<name>A0A410P641_VELA1</name>
<dbReference type="EMBL" id="CP019384">
    <property type="protein sequence ID" value="QAT17424.1"/>
    <property type="molecule type" value="Genomic_DNA"/>
</dbReference>
<evidence type="ECO:0000256" key="4">
    <source>
        <dbReference type="ARBA" id="ARBA00022448"/>
    </source>
</evidence>
<protein>
    <recommendedName>
        <fullName evidence="6">Phosphate-binding protein</fullName>
    </recommendedName>
</protein>
<dbReference type="PANTHER" id="PTHR42996:SF1">
    <property type="entry name" value="PHOSPHATE-BINDING PROTEIN PSTS"/>
    <property type="match status" value="1"/>
</dbReference>
<evidence type="ECO:0000256" key="2">
    <source>
        <dbReference type="ARBA" id="ARBA00008725"/>
    </source>
</evidence>
<dbReference type="PIRSF" id="PIRSF002756">
    <property type="entry name" value="PstS"/>
    <property type="match status" value="1"/>
</dbReference>
<dbReference type="RefSeq" id="WP_128700254.1">
    <property type="nucleotide sequence ID" value="NZ_CP019384.1"/>
</dbReference>
<evidence type="ECO:0000256" key="6">
    <source>
        <dbReference type="PIRNR" id="PIRNR002756"/>
    </source>
</evidence>
<dbReference type="GO" id="GO:0042301">
    <property type="term" value="F:phosphate ion binding"/>
    <property type="evidence" value="ECO:0007669"/>
    <property type="project" value="InterPro"/>
</dbReference>
<reference evidence="8 9" key="1">
    <citation type="submission" date="2017-01" db="EMBL/GenBank/DDBJ databases">
        <title>First insights into the biology of 'candidatus Vampirococcus archaeovorus'.</title>
        <authorList>
            <person name="Kizina J."/>
            <person name="Jordan S."/>
            <person name="Stueber K."/>
            <person name="Reinhardt R."/>
            <person name="Harder J."/>
        </authorList>
    </citation>
    <scope>NUCLEOTIDE SEQUENCE [LARGE SCALE GENOMIC DNA]</scope>
    <source>
        <strain evidence="8 9">LiM</strain>
    </source>
</reference>
<evidence type="ECO:0000313" key="8">
    <source>
        <dbReference type="EMBL" id="QAT17424.1"/>
    </source>
</evidence>
<accession>A0A410P641</accession>
<dbReference type="CDD" id="cd13565">
    <property type="entry name" value="PBP2_PstS"/>
    <property type="match status" value="1"/>
</dbReference>
<dbReference type="AlphaFoldDB" id="A0A410P641"/>
<sequence length="343" mass="36727">MKRILLGCMTGILALSLAAGAALAGKLLLINGAGATFPYPLYSKWFYEYTKVDPTVNFNYQSIGSGGGIKQITAQTVDFGASDGALTDEQLKTAPGELLHIPMTAGAVVITYNLPQVSQNLKFSPDVIADIFLGKISRWNDPRIAQDNPGVDLPAENIIVAHRSDGSGTTNIFTDYLSSVSAVWKSEVGKGTSVNWPVGLGGKGNEGVAGLVKQTEGAIGYVELAYAVKNGLPYADVRNKSGNFVTPSIESTTAAVNGKIDSMPSDFRVSLVNPDGADAYPIAGVTWILVYKHQPDKVRGEKIVKFLYWAVSDGQRYAADLLYAPLPQSMVKKIEKRLGEITY</sequence>
<dbReference type="Gene3D" id="3.40.190.10">
    <property type="entry name" value="Periplasmic binding protein-like II"/>
    <property type="match status" value="2"/>
</dbReference>
<proteinExistence type="inferred from homology"/>